<comment type="domain">
    <text evidence="11">Consists of 3 domains; the N-terminus binds the ribosome, the middle domain has PPIase activity, while the C-terminus has intrinsic chaperone activity on its own.</text>
</comment>
<name>A0ABY4YS10_9MICO</name>
<dbReference type="PANTHER" id="PTHR30560:SF3">
    <property type="entry name" value="TRIGGER FACTOR-LIKE PROTEIN TIG, CHLOROPLASTIC"/>
    <property type="match status" value="1"/>
</dbReference>
<protein>
    <recommendedName>
        <fullName evidence="4 11">Trigger factor</fullName>
        <shortName evidence="11">TF</shortName>
        <ecNumber evidence="3 11">5.2.1.8</ecNumber>
    </recommendedName>
    <alternativeName>
        <fullName evidence="10 11">PPIase</fullName>
    </alternativeName>
</protein>
<dbReference type="NCBIfam" id="TIGR00115">
    <property type="entry name" value="tig"/>
    <property type="match status" value="1"/>
</dbReference>
<comment type="similarity">
    <text evidence="2 11 13">Belongs to the FKBP-type PPIase family. Tig subfamily.</text>
</comment>
<comment type="catalytic activity">
    <reaction evidence="1 11 12">
        <text>[protein]-peptidylproline (omega=180) = [protein]-peptidylproline (omega=0)</text>
        <dbReference type="Rhea" id="RHEA:16237"/>
        <dbReference type="Rhea" id="RHEA-COMP:10747"/>
        <dbReference type="Rhea" id="RHEA-COMP:10748"/>
        <dbReference type="ChEBI" id="CHEBI:83833"/>
        <dbReference type="ChEBI" id="CHEBI:83834"/>
        <dbReference type="EC" id="5.2.1.8"/>
    </reaction>
</comment>
<dbReference type="InterPro" id="IPR008880">
    <property type="entry name" value="Trigger_fac_C"/>
</dbReference>
<evidence type="ECO:0000256" key="8">
    <source>
        <dbReference type="ARBA" id="ARBA00023235"/>
    </source>
</evidence>
<dbReference type="Proteomes" id="UP001056455">
    <property type="component" value="Chromosome"/>
</dbReference>
<evidence type="ECO:0000256" key="12">
    <source>
        <dbReference type="PROSITE-ProRule" id="PRU00277"/>
    </source>
</evidence>
<dbReference type="InterPro" id="IPR037041">
    <property type="entry name" value="Trigger_fac_C_sf"/>
</dbReference>
<proteinExistence type="inferred from homology"/>
<dbReference type="Gene3D" id="3.10.50.40">
    <property type="match status" value="1"/>
</dbReference>
<comment type="subcellular location">
    <subcellularLocation>
        <location evidence="11">Cytoplasm</location>
    </subcellularLocation>
    <text evidence="11">About half TF is bound to the ribosome near the polypeptide exit tunnel while the other half is free in the cytoplasm.</text>
</comment>
<dbReference type="InterPro" id="IPR036611">
    <property type="entry name" value="Trigger_fac_ribosome-bd_sf"/>
</dbReference>
<keyword evidence="9 11" id="KW-0131">Cell cycle</keyword>
<accession>A0ABY4YS10</accession>
<dbReference type="Gene3D" id="3.30.70.1050">
    <property type="entry name" value="Trigger factor ribosome-binding domain"/>
    <property type="match status" value="1"/>
</dbReference>
<feature type="domain" description="PPIase FKBP-type" evidence="15">
    <location>
        <begin position="152"/>
        <end position="205"/>
    </location>
</feature>
<keyword evidence="6 11" id="KW-0697">Rotamase</keyword>
<gene>
    <name evidence="11 16" type="primary">tig</name>
    <name evidence="16" type="ORF">NF556_15175</name>
</gene>
<evidence type="ECO:0000313" key="16">
    <source>
        <dbReference type="EMBL" id="USQ78957.1"/>
    </source>
</evidence>
<evidence type="ECO:0000256" key="7">
    <source>
        <dbReference type="ARBA" id="ARBA00023186"/>
    </source>
</evidence>
<feature type="region of interest" description="Disordered" evidence="14">
    <location>
        <begin position="406"/>
        <end position="463"/>
    </location>
</feature>
<evidence type="ECO:0000256" key="5">
    <source>
        <dbReference type="ARBA" id="ARBA00022618"/>
    </source>
</evidence>
<feature type="compositionally biased region" description="Acidic residues" evidence="14">
    <location>
        <begin position="425"/>
        <end position="434"/>
    </location>
</feature>
<dbReference type="SUPFAM" id="SSF102735">
    <property type="entry name" value="Trigger factor ribosome-binding domain"/>
    <property type="match status" value="1"/>
</dbReference>
<keyword evidence="17" id="KW-1185">Reference proteome</keyword>
<evidence type="ECO:0000259" key="15">
    <source>
        <dbReference type="PROSITE" id="PS50059"/>
    </source>
</evidence>
<feature type="compositionally biased region" description="Low complexity" evidence="14">
    <location>
        <begin position="435"/>
        <end position="445"/>
    </location>
</feature>
<evidence type="ECO:0000256" key="4">
    <source>
        <dbReference type="ARBA" id="ARBA00016902"/>
    </source>
</evidence>
<evidence type="ECO:0000256" key="1">
    <source>
        <dbReference type="ARBA" id="ARBA00000971"/>
    </source>
</evidence>
<dbReference type="PIRSF" id="PIRSF003095">
    <property type="entry name" value="Trigger_factor"/>
    <property type="match status" value="1"/>
</dbReference>
<keyword evidence="11" id="KW-0963">Cytoplasm</keyword>
<sequence length="463" mass="50516">MKLTVEVTSEELQPRMDAAYKTIAQQVNIPGFRRGKVPNRIIDQRFGRGAVVQEAVNDALGEYYSQALAEHEVKPMGQPEVNMTELPLEDGQQLKFDAEVDVVPEFELPDFSTLNVEVDPVAVDEADVQTRLDNLLARFGTLVGVDRAAQDGDFTSVDISAILDGEQIDSAEGISYEIGSGTMLPGMDEALIGHTAGETVEFTAPLAGGDKAGQDAEITLVLQTVKERQLPEQDDEFAQLASEFDTFEELMEDLRAQSEQGAKFEQGVQARDKVLEQMLELVDIPVPDSVVEAEVHSHLENENRLEDDVHRAEVTESTQKAVKTQLLLDKLVERDEVQVEQNELVEYLVMAAQQYGMNPNEFAQQLDSQNQVPGMVAEVGRRKALASVLESVTVKDTDGNVVDLNEIETGDEDEAAAADSGDSVDSADSEDSVDSADSVDSVDSVDSPDEDEDATEVEPAEKA</sequence>
<evidence type="ECO:0000256" key="10">
    <source>
        <dbReference type="ARBA" id="ARBA00029986"/>
    </source>
</evidence>
<dbReference type="SUPFAM" id="SSF109998">
    <property type="entry name" value="Triger factor/SurA peptide-binding domain-like"/>
    <property type="match status" value="1"/>
</dbReference>
<evidence type="ECO:0000256" key="9">
    <source>
        <dbReference type="ARBA" id="ARBA00023306"/>
    </source>
</evidence>
<dbReference type="PROSITE" id="PS50059">
    <property type="entry name" value="FKBP_PPIASE"/>
    <property type="match status" value="1"/>
</dbReference>
<keyword evidence="5 11" id="KW-0132">Cell division</keyword>
<organism evidence="16 17">
    <name type="scientific">Ornithinimicrobium faecis</name>
    <dbReference type="NCBI Taxonomy" id="2934158"/>
    <lineage>
        <taxon>Bacteria</taxon>
        <taxon>Bacillati</taxon>
        <taxon>Actinomycetota</taxon>
        <taxon>Actinomycetes</taxon>
        <taxon>Micrococcales</taxon>
        <taxon>Ornithinimicrobiaceae</taxon>
        <taxon>Ornithinimicrobium</taxon>
    </lineage>
</organism>
<keyword evidence="7 11" id="KW-0143">Chaperone</keyword>
<comment type="function">
    <text evidence="11">Involved in protein export. Acts as a chaperone by maintaining the newly synthesized protein in an open conformation. Functions as a peptidyl-prolyl cis-trans isomerase.</text>
</comment>
<dbReference type="Gene3D" id="1.10.3120.10">
    <property type="entry name" value="Trigger factor, C-terminal domain"/>
    <property type="match status" value="1"/>
</dbReference>
<keyword evidence="8 11" id="KW-0413">Isomerase</keyword>
<dbReference type="InterPro" id="IPR008881">
    <property type="entry name" value="Trigger_fac_ribosome-bd_bac"/>
</dbReference>
<dbReference type="HAMAP" id="MF_00303">
    <property type="entry name" value="Trigger_factor_Tig"/>
    <property type="match status" value="1"/>
</dbReference>
<dbReference type="EMBL" id="CP099489">
    <property type="protein sequence ID" value="USQ78957.1"/>
    <property type="molecule type" value="Genomic_DNA"/>
</dbReference>
<feature type="compositionally biased region" description="Acidic residues" evidence="14">
    <location>
        <begin position="446"/>
        <end position="463"/>
    </location>
</feature>
<dbReference type="Pfam" id="PF05697">
    <property type="entry name" value="Trigger_N"/>
    <property type="match status" value="1"/>
</dbReference>
<dbReference type="GO" id="GO:0003755">
    <property type="term" value="F:peptidyl-prolyl cis-trans isomerase activity"/>
    <property type="evidence" value="ECO:0007669"/>
    <property type="project" value="UniProtKB-EC"/>
</dbReference>
<dbReference type="InterPro" id="IPR005215">
    <property type="entry name" value="Trig_fac"/>
</dbReference>
<evidence type="ECO:0000256" key="11">
    <source>
        <dbReference type="HAMAP-Rule" id="MF_00303"/>
    </source>
</evidence>
<dbReference type="PANTHER" id="PTHR30560">
    <property type="entry name" value="TRIGGER FACTOR CHAPERONE AND PEPTIDYL-PROLYL CIS/TRANS ISOMERASE"/>
    <property type="match status" value="1"/>
</dbReference>
<dbReference type="InterPro" id="IPR001179">
    <property type="entry name" value="PPIase_FKBP_dom"/>
</dbReference>
<dbReference type="SUPFAM" id="SSF54534">
    <property type="entry name" value="FKBP-like"/>
    <property type="match status" value="1"/>
</dbReference>
<evidence type="ECO:0000256" key="6">
    <source>
        <dbReference type="ARBA" id="ARBA00023110"/>
    </source>
</evidence>
<feature type="compositionally biased region" description="Acidic residues" evidence="14">
    <location>
        <begin position="406"/>
        <end position="416"/>
    </location>
</feature>
<dbReference type="InterPro" id="IPR046357">
    <property type="entry name" value="PPIase_dom_sf"/>
</dbReference>
<dbReference type="EC" id="5.2.1.8" evidence="3 11"/>
<evidence type="ECO:0000256" key="3">
    <source>
        <dbReference type="ARBA" id="ARBA00013194"/>
    </source>
</evidence>
<evidence type="ECO:0000313" key="17">
    <source>
        <dbReference type="Proteomes" id="UP001056455"/>
    </source>
</evidence>
<dbReference type="Pfam" id="PF05698">
    <property type="entry name" value="Trigger_C"/>
    <property type="match status" value="1"/>
</dbReference>
<dbReference type="InterPro" id="IPR027304">
    <property type="entry name" value="Trigger_fact/SurA_dom_sf"/>
</dbReference>
<evidence type="ECO:0000256" key="2">
    <source>
        <dbReference type="ARBA" id="ARBA00005464"/>
    </source>
</evidence>
<dbReference type="Pfam" id="PF00254">
    <property type="entry name" value="FKBP_C"/>
    <property type="match status" value="1"/>
</dbReference>
<evidence type="ECO:0000256" key="13">
    <source>
        <dbReference type="RuleBase" id="RU003914"/>
    </source>
</evidence>
<reference evidence="16" key="1">
    <citation type="submission" date="2022-06" db="EMBL/GenBank/DDBJ databases">
        <title>Ornithinimicrobium HY1793.</title>
        <authorList>
            <person name="Huang Y."/>
        </authorList>
    </citation>
    <scope>NUCLEOTIDE SEQUENCE</scope>
    <source>
        <strain evidence="16">HY1793</strain>
    </source>
</reference>
<evidence type="ECO:0000256" key="14">
    <source>
        <dbReference type="SAM" id="MobiDB-lite"/>
    </source>
</evidence>